<sequence length="468" mass="52086">MLDDISFDSCGEGDVPAGADQLSCDFEKDTCSWYNDYTASILWKVTDGKCTRCPTGNAASDLNISSAARLIGFSQPEGQVTCVSFWYHIFGNSIGSLKFITKHPDEAETVVWMRKGTQGNKWRFADLTFSGDKPIQVFLLFSVVGGKQGTIAIDDIVVSSPASGSCAPERECTFQGSLCGLQPSGDFSWHRITGMSQPANSSGPTADHTLGSQQGAMMTAVMNPTPSDGECLMFWYYMEGSGVGELSIYIQTPESHRNPQKLWERSGDQGTHWRHGRVTLLSPDNQYQVGIHFYGSKFSGFIAIDDIKVKEGACSNQDVCGFESNLCDFENALDHKGQWYRRKGTKHHVDHTYGTENGEWEIVVALFVYLLYLFRYWLAEGSSNDLAVHLLRSGDESAALWKRSGASSKGWEVAEVTVSSPAKFRVRNGILHFFVMTLRHSQMLLLPKLMYLTRWRLQRSTCQAPILQ</sequence>
<reference evidence="2" key="1">
    <citation type="submission" date="2021-04" db="EMBL/GenBank/DDBJ databases">
        <authorList>
            <consortium name="Wellcome Sanger Institute Data Sharing"/>
        </authorList>
    </citation>
    <scope>NUCLEOTIDE SEQUENCE [LARGE SCALE GENOMIC DNA]</scope>
</reference>
<dbReference type="SUPFAM" id="SSF49899">
    <property type="entry name" value="Concanavalin A-like lectins/glucanases"/>
    <property type="match status" value="3"/>
</dbReference>
<protein>
    <recommendedName>
        <fullName evidence="1">MAM domain-containing protein</fullName>
    </recommendedName>
</protein>
<dbReference type="PANTHER" id="PTHR23282:SF142">
    <property type="entry name" value="MAM DOMAIN-CONTAINING PROTEIN"/>
    <property type="match status" value="1"/>
</dbReference>
<evidence type="ECO:0000313" key="2">
    <source>
        <dbReference type="Ensembl" id="ENSENLP00000051060.1"/>
    </source>
</evidence>
<evidence type="ECO:0000313" key="3">
    <source>
        <dbReference type="Proteomes" id="UP000472264"/>
    </source>
</evidence>
<dbReference type="InParanoid" id="A0A665X458"/>
<proteinExistence type="predicted"/>
<reference evidence="2" key="3">
    <citation type="submission" date="2025-09" db="UniProtKB">
        <authorList>
            <consortium name="Ensembl"/>
        </authorList>
    </citation>
    <scope>IDENTIFICATION</scope>
</reference>
<keyword evidence="3" id="KW-1185">Reference proteome</keyword>
<dbReference type="PANTHER" id="PTHR23282">
    <property type="entry name" value="APICAL ENDOSOMAL GLYCOPROTEIN PRECURSOR"/>
    <property type="match status" value="1"/>
</dbReference>
<feature type="domain" description="MAM" evidence="1">
    <location>
        <begin position="318"/>
        <end position="426"/>
    </location>
</feature>
<dbReference type="Proteomes" id="UP000472264">
    <property type="component" value="Chromosome 17"/>
</dbReference>
<dbReference type="Ensembl" id="ENSENLT00000052304.1">
    <property type="protein sequence ID" value="ENSENLP00000051060.1"/>
    <property type="gene ID" value="ENSENLG00000021446.1"/>
</dbReference>
<dbReference type="OMA" id="CAPEREC"/>
<dbReference type="PROSITE" id="PS50060">
    <property type="entry name" value="MAM_2"/>
    <property type="match status" value="3"/>
</dbReference>
<evidence type="ECO:0000259" key="1">
    <source>
        <dbReference type="PROSITE" id="PS50060"/>
    </source>
</evidence>
<dbReference type="GO" id="GO:0016020">
    <property type="term" value="C:membrane"/>
    <property type="evidence" value="ECO:0007669"/>
    <property type="project" value="InterPro"/>
</dbReference>
<dbReference type="Pfam" id="PF00629">
    <property type="entry name" value="MAM"/>
    <property type="match status" value="2"/>
</dbReference>
<reference evidence="2" key="2">
    <citation type="submission" date="2025-08" db="UniProtKB">
        <authorList>
            <consortium name="Ensembl"/>
        </authorList>
    </citation>
    <scope>IDENTIFICATION</scope>
</reference>
<feature type="domain" description="MAM" evidence="1">
    <location>
        <begin position="22"/>
        <end position="168"/>
    </location>
</feature>
<feature type="domain" description="MAM" evidence="1">
    <location>
        <begin position="170"/>
        <end position="316"/>
    </location>
</feature>
<dbReference type="InterPro" id="IPR051560">
    <property type="entry name" value="MAM_domain-containing"/>
</dbReference>
<dbReference type="Gene3D" id="2.60.120.200">
    <property type="match status" value="2"/>
</dbReference>
<dbReference type="SMART" id="SM00137">
    <property type="entry name" value="MAM"/>
    <property type="match status" value="2"/>
</dbReference>
<accession>A0A665X458</accession>
<dbReference type="CDD" id="cd06263">
    <property type="entry name" value="MAM"/>
    <property type="match status" value="2"/>
</dbReference>
<organism evidence="2 3">
    <name type="scientific">Echeneis naucrates</name>
    <name type="common">Live sharksucker</name>
    <dbReference type="NCBI Taxonomy" id="173247"/>
    <lineage>
        <taxon>Eukaryota</taxon>
        <taxon>Metazoa</taxon>
        <taxon>Chordata</taxon>
        <taxon>Craniata</taxon>
        <taxon>Vertebrata</taxon>
        <taxon>Euteleostomi</taxon>
        <taxon>Actinopterygii</taxon>
        <taxon>Neopterygii</taxon>
        <taxon>Teleostei</taxon>
        <taxon>Neoteleostei</taxon>
        <taxon>Acanthomorphata</taxon>
        <taxon>Carangaria</taxon>
        <taxon>Carangiformes</taxon>
        <taxon>Echeneidae</taxon>
        <taxon>Echeneis</taxon>
    </lineage>
</organism>
<dbReference type="InterPro" id="IPR013320">
    <property type="entry name" value="ConA-like_dom_sf"/>
</dbReference>
<dbReference type="AlphaFoldDB" id="A0A665X458"/>
<dbReference type="InterPro" id="IPR000998">
    <property type="entry name" value="MAM_dom"/>
</dbReference>
<name>A0A665X458_ECHNA</name>